<organism evidence="1 2">
    <name type="scientific">Phytopseudomonas seleniipraecipitans</name>
    <dbReference type="NCBI Taxonomy" id="640205"/>
    <lineage>
        <taxon>Bacteria</taxon>
        <taxon>Pseudomonadati</taxon>
        <taxon>Pseudomonadota</taxon>
        <taxon>Gammaproteobacteria</taxon>
        <taxon>Pseudomonadales</taxon>
        <taxon>Pseudomonadaceae</taxon>
        <taxon>Phytopseudomonas</taxon>
    </lineage>
</organism>
<evidence type="ECO:0000313" key="2">
    <source>
        <dbReference type="Proteomes" id="UP000887421"/>
    </source>
</evidence>
<reference evidence="1" key="1">
    <citation type="submission" date="2021-05" db="EMBL/GenBank/DDBJ databases">
        <title>Complete genome sequence of Pseudomonas seleniipraecipitans strain D1-6.</title>
        <authorList>
            <person name="Lafi F."/>
            <person name="Eida A."/>
            <person name="Alam I."/>
            <person name="Hert H."/>
            <person name="Saad M."/>
        </authorList>
    </citation>
    <scope>NUCLEOTIDE SEQUENCE</scope>
    <source>
        <strain evidence="1">D1-6</strain>
    </source>
</reference>
<dbReference type="RefSeq" id="WP_083328657.1">
    <property type="nucleotide sequence ID" value="NZ_CP076114.1"/>
</dbReference>
<accession>A0ABY5J9D9</accession>
<name>A0ABY5J9D9_9GAMM</name>
<protein>
    <submittedName>
        <fullName evidence="1">Uncharacterized protein</fullName>
    </submittedName>
</protein>
<sequence>MSYIDTIKHELVGYINGLPIYHPLETVIDGGWGDYDFSCSPQNLVIGGGAGEHPALVVHDLGSLVALYILLCIEKHTEHFTDSFIAPPEETIDRLSDVAFDTKESLEFCGWSMTNIRDFIELAKCPLHFTPLLENQAPEEWIKESIGQFVYFSLPELNPFAEEINSLPGIKDWFPGYWMSNVTCPPPNHIKSKKESLQGSGFKEHGFFRWDYTYPPKV</sequence>
<proteinExistence type="predicted"/>
<gene>
    <name evidence="1" type="ORF">D16iCDA_18150</name>
</gene>
<dbReference type="EMBL" id="CP076114">
    <property type="protein sequence ID" value="UUD63579.1"/>
    <property type="molecule type" value="Genomic_DNA"/>
</dbReference>
<dbReference type="Proteomes" id="UP000887421">
    <property type="component" value="Chromosome"/>
</dbReference>
<keyword evidence="2" id="KW-1185">Reference proteome</keyword>
<evidence type="ECO:0000313" key="1">
    <source>
        <dbReference type="EMBL" id="UUD63579.1"/>
    </source>
</evidence>